<reference evidence="1" key="1">
    <citation type="journal article" date="2022" name="bioRxiv">
        <title>Sequencing and chromosome-scale assembly of the giantPleurodeles waltlgenome.</title>
        <authorList>
            <person name="Brown T."/>
            <person name="Elewa A."/>
            <person name="Iarovenko S."/>
            <person name="Subramanian E."/>
            <person name="Araus A.J."/>
            <person name="Petzold A."/>
            <person name="Susuki M."/>
            <person name="Suzuki K.-i.T."/>
            <person name="Hayashi T."/>
            <person name="Toyoda A."/>
            <person name="Oliveira C."/>
            <person name="Osipova E."/>
            <person name="Leigh N.D."/>
            <person name="Simon A."/>
            <person name="Yun M.H."/>
        </authorList>
    </citation>
    <scope>NUCLEOTIDE SEQUENCE</scope>
    <source>
        <strain evidence="1">20211129_DDA</strain>
        <tissue evidence="1">Liver</tissue>
    </source>
</reference>
<dbReference type="Proteomes" id="UP001066276">
    <property type="component" value="Chromosome 6"/>
</dbReference>
<protein>
    <submittedName>
        <fullName evidence="1">Uncharacterized protein</fullName>
    </submittedName>
</protein>
<evidence type="ECO:0000313" key="2">
    <source>
        <dbReference type="Proteomes" id="UP001066276"/>
    </source>
</evidence>
<dbReference type="AlphaFoldDB" id="A0AAV7QC15"/>
<evidence type="ECO:0000313" key="1">
    <source>
        <dbReference type="EMBL" id="KAJ1137730.1"/>
    </source>
</evidence>
<accession>A0AAV7QC15</accession>
<organism evidence="1 2">
    <name type="scientific">Pleurodeles waltl</name>
    <name type="common">Iberian ribbed newt</name>
    <dbReference type="NCBI Taxonomy" id="8319"/>
    <lineage>
        <taxon>Eukaryota</taxon>
        <taxon>Metazoa</taxon>
        <taxon>Chordata</taxon>
        <taxon>Craniata</taxon>
        <taxon>Vertebrata</taxon>
        <taxon>Euteleostomi</taxon>
        <taxon>Amphibia</taxon>
        <taxon>Batrachia</taxon>
        <taxon>Caudata</taxon>
        <taxon>Salamandroidea</taxon>
        <taxon>Salamandridae</taxon>
        <taxon>Pleurodelinae</taxon>
        <taxon>Pleurodeles</taxon>
    </lineage>
</organism>
<gene>
    <name evidence="1" type="ORF">NDU88_004127</name>
</gene>
<dbReference type="EMBL" id="JANPWB010000010">
    <property type="protein sequence ID" value="KAJ1137730.1"/>
    <property type="molecule type" value="Genomic_DNA"/>
</dbReference>
<keyword evidence="2" id="KW-1185">Reference proteome</keyword>
<proteinExistence type="predicted"/>
<name>A0AAV7QC15_PLEWA</name>
<sequence length="134" mass="14831">MAGDPLEVVPIRIRTHVQHGLRSLAPSQNLKKTHGVAKCVARAGVQELRVKDADPLPTTPLSSAQLRSAHSELKCIEASADVPEPSQAGTKPELSWNQATRGNVRCLRHQILGGSCKQVMWRDRCRYHNCNHKQ</sequence>
<comment type="caution">
    <text evidence="1">The sequence shown here is derived from an EMBL/GenBank/DDBJ whole genome shotgun (WGS) entry which is preliminary data.</text>
</comment>